<feature type="region of interest" description="Disordered" evidence="1">
    <location>
        <begin position="26"/>
        <end position="99"/>
    </location>
</feature>
<dbReference type="GO" id="GO:0005739">
    <property type="term" value="C:mitochondrion"/>
    <property type="evidence" value="ECO:0007669"/>
    <property type="project" value="GOC"/>
</dbReference>
<feature type="domain" description="Zinc finger CHCC-type" evidence="2">
    <location>
        <begin position="138"/>
        <end position="173"/>
    </location>
</feature>
<dbReference type="OrthoDB" id="307899at2759"/>
<reference evidence="3" key="1">
    <citation type="journal article" date="2020" name="Stud. Mycol.">
        <title>101 Dothideomycetes genomes: a test case for predicting lifestyles and emergence of pathogens.</title>
        <authorList>
            <person name="Haridas S."/>
            <person name="Albert R."/>
            <person name="Binder M."/>
            <person name="Bloem J."/>
            <person name="Labutti K."/>
            <person name="Salamov A."/>
            <person name="Andreopoulos B."/>
            <person name="Baker S."/>
            <person name="Barry K."/>
            <person name="Bills G."/>
            <person name="Bluhm B."/>
            <person name="Cannon C."/>
            <person name="Castanera R."/>
            <person name="Culley D."/>
            <person name="Daum C."/>
            <person name="Ezra D."/>
            <person name="Gonzalez J."/>
            <person name="Henrissat B."/>
            <person name="Kuo A."/>
            <person name="Liang C."/>
            <person name="Lipzen A."/>
            <person name="Lutzoni F."/>
            <person name="Magnuson J."/>
            <person name="Mondo S."/>
            <person name="Nolan M."/>
            <person name="Ohm R."/>
            <person name="Pangilinan J."/>
            <person name="Park H.-J."/>
            <person name="Ramirez L."/>
            <person name="Alfaro M."/>
            <person name="Sun H."/>
            <person name="Tritt A."/>
            <person name="Yoshinaga Y."/>
            <person name="Zwiers L.-H."/>
            <person name="Turgeon B."/>
            <person name="Goodwin S."/>
            <person name="Spatafora J."/>
            <person name="Crous P."/>
            <person name="Grigoriev I."/>
        </authorList>
    </citation>
    <scope>NUCLEOTIDE SEQUENCE</scope>
    <source>
        <strain evidence="3">CBS 122368</strain>
    </source>
</reference>
<evidence type="ECO:0000313" key="3">
    <source>
        <dbReference type="EMBL" id="KAF2245881.1"/>
    </source>
</evidence>
<keyword evidence="4" id="KW-1185">Reference proteome</keyword>
<feature type="region of interest" description="Disordered" evidence="1">
    <location>
        <begin position="184"/>
        <end position="215"/>
    </location>
</feature>
<dbReference type="EMBL" id="ML987199">
    <property type="protein sequence ID" value="KAF2245881.1"/>
    <property type="molecule type" value="Genomic_DNA"/>
</dbReference>
<feature type="compositionally biased region" description="Polar residues" evidence="1">
    <location>
        <begin position="48"/>
        <end position="60"/>
    </location>
</feature>
<dbReference type="GO" id="GO:0006120">
    <property type="term" value="P:mitochondrial electron transport, NADH to ubiquinone"/>
    <property type="evidence" value="ECO:0007669"/>
    <property type="project" value="TreeGrafter"/>
</dbReference>
<dbReference type="Gene3D" id="2.60.260.40">
    <property type="entry name" value="q5lls5 like domains"/>
    <property type="match status" value="1"/>
</dbReference>
<evidence type="ECO:0000313" key="4">
    <source>
        <dbReference type="Proteomes" id="UP000800094"/>
    </source>
</evidence>
<gene>
    <name evidence="3" type="ORF">BU26DRAFT_521421</name>
</gene>
<name>A0A6A6I6A1_9PLEO</name>
<evidence type="ECO:0000259" key="2">
    <source>
        <dbReference type="Pfam" id="PF10276"/>
    </source>
</evidence>
<feature type="compositionally biased region" description="Polar residues" evidence="1">
    <location>
        <begin position="26"/>
        <end position="35"/>
    </location>
</feature>
<dbReference type="RefSeq" id="XP_033680885.1">
    <property type="nucleotide sequence ID" value="XM_033829525.1"/>
</dbReference>
<dbReference type="GeneID" id="54582855"/>
<proteinExistence type="predicted"/>
<accession>A0A6A6I6A1</accession>
<dbReference type="PANTHER" id="PTHR13156:SF0">
    <property type="entry name" value="NADH DEHYDROGENASE [UBIQUINONE] IRON-SULFUR PROTEIN 6, MITOCHONDRIAL"/>
    <property type="match status" value="1"/>
</dbReference>
<sequence length="215" mass="24054">MLARTLRMRTTARAIPPILRASYASSPATTVNQVPANDPHPRDPKPNVSATNATPTSSEGSFDKILVESEEKGEELRVTQAPNRQGPNRKAIWSRSQQPREIAMTGPRFEQTIFEDQPRPYAAIELIHKQPVRWTKERVVSCDGGGGPLGHPKIFINVDKPQICWCTYCGLPFAHEHHREHLESLPQTSYPLGPRGDPAEVQESQRITDEPLGQR</sequence>
<feature type="compositionally biased region" description="Basic and acidic residues" evidence="1">
    <location>
        <begin position="61"/>
        <end position="77"/>
    </location>
</feature>
<dbReference type="InterPro" id="IPR019401">
    <property type="entry name" value="Znf_CHCC"/>
</dbReference>
<protein>
    <recommendedName>
        <fullName evidence="2">Zinc finger CHCC-type domain-containing protein</fullName>
    </recommendedName>
</protein>
<evidence type="ECO:0000256" key="1">
    <source>
        <dbReference type="SAM" id="MobiDB-lite"/>
    </source>
</evidence>
<dbReference type="PANTHER" id="PTHR13156">
    <property type="entry name" value="NADH-UBIQUINONE OXIDOREDUCTASE 13 KD-A SUBUNIT"/>
    <property type="match status" value="1"/>
</dbReference>
<dbReference type="Proteomes" id="UP000800094">
    <property type="component" value="Unassembled WGS sequence"/>
</dbReference>
<dbReference type="AlphaFoldDB" id="A0A6A6I6A1"/>
<dbReference type="FunFam" id="2.60.260.40:FF:000003">
    <property type="entry name" value="NADH dehydrogenase [ubiquinone] iron-sulfur protein 6, mitochondrial"/>
    <property type="match status" value="1"/>
</dbReference>
<organism evidence="3 4">
    <name type="scientific">Trematosphaeria pertusa</name>
    <dbReference type="NCBI Taxonomy" id="390896"/>
    <lineage>
        <taxon>Eukaryota</taxon>
        <taxon>Fungi</taxon>
        <taxon>Dikarya</taxon>
        <taxon>Ascomycota</taxon>
        <taxon>Pezizomycotina</taxon>
        <taxon>Dothideomycetes</taxon>
        <taxon>Pleosporomycetidae</taxon>
        <taxon>Pleosporales</taxon>
        <taxon>Massarineae</taxon>
        <taxon>Trematosphaeriaceae</taxon>
        <taxon>Trematosphaeria</taxon>
    </lineage>
</organism>
<dbReference type="Pfam" id="PF10276">
    <property type="entry name" value="zf-CHCC"/>
    <property type="match status" value="1"/>
</dbReference>